<sequence length="166" mass="18148">MTTSTTNAQSKLPFRLPDIGDFIPEVTEIGTALFKATGNRSIPRTTISLVHLRAGQIAYSTYQTIRHTDALRKAGETEERITAVATWRDAPSYFTDAERAALALVEAVFTPNPDGERVPEDLIAQVSEHYDDKALATLTMVIAQFGFFLPIALITKPLVGVSPAEQ</sequence>
<organism evidence="2 3">
    <name type="scientific">Actinomadura vinacea</name>
    <dbReference type="NCBI Taxonomy" id="115336"/>
    <lineage>
        <taxon>Bacteria</taxon>
        <taxon>Bacillati</taxon>
        <taxon>Actinomycetota</taxon>
        <taxon>Actinomycetes</taxon>
        <taxon>Streptosporangiales</taxon>
        <taxon>Thermomonosporaceae</taxon>
        <taxon>Actinomadura</taxon>
    </lineage>
</organism>
<gene>
    <name evidence="2" type="ORF">GCM10010191_53420</name>
</gene>
<reference evidence="2 3" key="1">
    <citation type="journal article" date="2019" name="Int. J. Syst. Evol. Microbiol.">
        <title>The Global Catalogue of Microorganisms (GCM) 10K type strain sequencing project: providing services to taxonomists for standard genome sequencing and annotation.</title>
        <authorList>
            <consortium name="The Broad Institute Genomics Platform"/>
            <consortium name="The Broad Institute Genome Sequencing Center for Infectious Disease"/>
            <person name="Wu L."/>
            <person name="Ma J."/>
        </authorList>
    </citation>
    <scope>NUCLEOTIDE SEQUENCE [LARGE SCALE GENOMIC DNA]</scope>
    <source>
        <strain evidence="2 3">JCM 3325</strain>
    </source>
</reference>
<evidence type="ECO:0000259" key="1">
    <source>
        <dbReference type="Pfam" id="PF02627"/>
    </source>
</evidence>
<dbReference type="EMBL" id="BAAARW010000020">
    <property type="protein sequence ID" value="GAA2432711.1"/>
    <property type="molecule type" value="Genomic_DNA"/>
</dbReference>
<dbReference type="Gene3D" id="1.20.1290.10">
    <property type="entry name" value="AhpD-like"/>
    <property type="match status" value="1"/>
</dbReference>
<keyword evidence="3" id="KW-1185">Reference proteome</keyword>
<protein>
    <submittedName>
        <fullName evidence="2">Carboxymuconolactone decarboxylase family protein</fullName>
    </submittedName>
</protein>
<dbReference type="InterPro" id="IPR029032">
    <property type="entry name" value="AhpD-like"/>
</dbReference>
<evidence type="ECO:0000313" key="3">
    <source>
        <dbReference type="Proteomes" id="UP001501231"/>
    </source>
</evidence>
<name>A0ABN3JKB4_9ACTN</name>
<evidence type="ECO:0000313" key="2">
    <source>
        <dbReference type="EMBL" id="GAA2432711.1"/>
    </source>
</evidence>
<dbReference type="RefSeq" id="WP_344592489.1">
    <property type="nucleotide sequence ID" value="NZ_BAAARW010000020.1"/>
</dbReference>
<dbReference type="SUPFAM" id="SSF69118">
    <property type="entry name" value="AhpD-like"/>
    <property type="match status" value="1"/>
</dbReference>
<dbReference type="PANTHER" id="PTHR34846">
    <property type="entry name" value="4-CARBOXYMUCONOLACTONE DECARBOXYLASE FAMILY PROTEIN (AFU_ORTHOLOGUE AFUA_6G11590)"/>
    <property type="match status" value="1"/>
</dbReference>
<dbReference type="PANTHER" id="PTHR34846:SF10">
    <property type="entry name" value="CYTOPLASMIC PROTEIN"/>
    <property type="match status" value="1"/>
</dbReference>
<accession>A0ABN3JKB4</accession>
<feature type="domain" description="Carboxymuconolactone decarboxylase-like" evidence="1">
    <location>
        <begin position="31"/>
        <end position="106"/>
    </location>
</feature>
<dbReference type="Pfam" id="PF02627">
    <property type="entry name" value="CMD"/>
    <property type="match status" value="1"/>
</dbReference>
<dbReference type="InterPro" id="IPR003779">
    <property type="entry name" value="CMD-like"/>
</dbReference>
<proteinExistence type="predicted"/>
<dbReference type="Proteomes" id="UP001501231">
    <property type="component" value="Unassembled WGS sequence"/>
</dbReference>
<comment type="caution">
    <text evidence="2">The sequence shown here is derived from an EMBL/GenBank/DDBJ whole genome shotgun (WGS) entry which is preliminary data.</text>
</comment>